<protein>
    <recommendedName>
        <fullName evidence="4">ADF-H domain-containing protein</fullName>
    </recommendedName>
</protein>
<dbReference type="SUPFAM" id="SSF55753">
    <property type="entry name" value="Actin depolymerizing proteins"/>
    <property type="match status" value="1"/>
</dbReference>
<feature type="compositionally biased region" description="Low complexity" evidence="1">
    <location>
        <begin position="729"/>
        <end position="740"/>
    </location>
</feature>
<evidence type="ECO:0000256" key="1">
    <source>
        <dbReference type="SAM" id="MobiDB-lite"/>
    </source>
</evidence>
<feature type="region of interest" description="Disordered" evidence="1">
    <location>
        <begin position="138"/>
        <end position="625"/>
    </location>
</feature>
<feature type="region of interest" description="Disordered" evidence="1">
    <location>
        <begin position="657"/>
        <end position="1027"/>
    </location>
</feature>
<proteinExistence type="predicted"/>
<evidence type="ECO:0008006" key="4">
    <source>
        <dbReference type="Google" id="ProtNLM"/>
    </source>
</evidence>
<feature type="compositionally biased region" description="Polar residues" evidence="1">
    <location>
        <begin position="210"/>
        <end position="224"/>
    </location>
</feature>
<organism evidence="2 3">
    <name type="scientific">Trichoglossum hirsutum</name>
    <dbReference type="NCBI Taxonomy" id="265104"/>
    <lineage>
        <taxon>Eukaryota</taxon>
        <taxon>Fungi</taxon>
        <taxon>Dikarya</taxon>
        <taxon>Ascomycota</taxon>
        <taxon>Pezizomycotina</taxon>
        <taxon>Geoglossomycetes</taxon>
        <taxon>Geoglossales</taxon>
        <taxon>Geoglossaceae</taxon>
        <taxon>Trichoglossum</taxon>
    </lineage>
</organism>
<name>A0A9P8RLC3_9PEZI</name>
<reference evidence="2" key="1">
    <citation type="submission" date="2021-03" db="EMBL/GenBank/DDBJ databases">
        <title>Comparative genomics and phylogenomic investigation of the class Geoglossomycetes provide insights into ecological specialization and systematics.</title>
        <authorList>
            <person name="Melie T."/>
            <person name="Pirro S."/>
            <person name="Miller A.N."/>
            <person name="Quandt A."/>
        </authorList>
    </citation>
    <scope>NUCLEOTIDE SEQUENCE</scope>
    <source>
        <strain evidence="2">CAQ_001_2017</strain>
    </source>
</reference>
<sequence length="1077" mass="114100">MSLNGLDNANVVEAYEAAAAEPGGWDEVELLGRGSNGVVEIRGAISQYTEASPLYGFIRYRRRSILIRYVPEGTSRLVQAIAERFSPHDTVFPITAPKELNDTSLSAACSLHTATGSTSSSNSSLRRRRLVEITEDAEEHLAVQPNGPSPPTASATEERPPTAAGPGPVVKEDGMKPIGVVESRERPVADVPASSSVPPRAAKRSKLENVLSSSHGNKTSSAVDSTHGLHSRLNEDHRTSANSVRPSARGLYSGHSYTSKPKIKLGPRPSLDTSGRPYTSGSVSRQHEPRPISTLPAGIRIPRKNSIRPRSQYSEPVAVDVSRLPANPNTPISPMVTPTRPTTSPGVAPATPPSAMPSKLPPKSSAMTPEKQKLMKALQLRKKQLSVSRQEEPIDTDAASETTGASQYDVDDRPEAVDQSESAIGALETTRDAGIAEPGGGLEQTSAGNAAESTSIESNSPRSSMDELSQSTKGTQLSEMDTAPSPAKECDLEPSIGADPSSAESTPTPGQSKGAGSSRRGGRLWLDTGIQGLDLHENHDVSRLSSPTSEAVAPPSIEEGETIEPEGTSHMVEDVPTQEPGPAAVTNETELASEGKTYDGGQNEVDRDRLQQGPVDTGRTDQDVDHSEDFFLSDDSFMDELNTVTVLEAKPMVVTKSPVTKSPKTPGFPSATPALPTPLPDDCKARGDQSPATPVTPVTPRTVSNPARLQRPSSKHLTSTAEVPVIETARSVSASFLSSARSKHAPALSAKKVNVSSGISQRIKALELRSGGLSAPTTPPASSSTPTPSPPPPVARKLSVRSPTLTPPALALDSKENTPTGSREAAPTPSLSPSPEPLKVQTQALPSLHRQGITTVTIDQQKPRPESISVIARIIRDDNPLPSSDHKDSSPLELHQSPLIIEHQQGTSLPLGTRAKPSTAERPSSVLSSSPSSKPDDSSPTLSRPASIVSKQSSGSRGRSEKRVPEQRRGSSASGSAIKEDKKESKKSRLLRRMSSLSSSSRKSLAHAVSPTLKEEPTFDPEPIPEVTKPASLLEGWVNVQLPDTLVSCTFPLSSFRGELTNIHTPPLVMETKVPQT</sequence>
<dbReference type="EMBL" id="JAGHQM010001212">
    <property type="protein sequence ID" value="KAH0556134.1"/>
    <property type="molecule type" value="Genomic_DNA"/>
</dbReference>
<feature type="compositionally biased region" description="Low complexity" evidence="1">
    <location>
        <begin position="923"/>
        <end position="943"/>
    </location>
</feature>
<feature type="compositionally biased region" description="Basic and acidic residues" evidence="1">
    <location>
        <begin position="874"/>
        <end position="890"/>
    </location>
</feature>
<gene>
    <name evidence="2" type="ORF">GP486_005931</name>
</gene>
<feature type="compositionally biased region" description="Low complexity" evidence="1">
    <location>
        <begin position="993"/>
        <end position="1003"/>
    </location>
</feature>
<evidence type="ECO:0000313" key="2">
    <source>
        <dbReference type="EMBL" id="KAH0556134.1"/>
    </source>
</evidence>
<feature type="compositionally biased region" description="Low complexity" evidence="1">
    <location>
        <begin position="774"/>
        <end position="786"/>
    </location>
</feature>
<evidence type="ECO:0000313" key="3">
    <source>
        <dbReference type="Proteomes" id="UP000750711"/>
    </source>
</evidence>
<feature type="compositionally biased region" description="Polar residues" evidence="1">
    <location>
        <begin position="704"/>
        <end position="721"/>
    </location>
</feature>
<feature type="compositionally biased region" description="Low complexity" evidence="1">
    <location>
        <begin position="691"/>
        <end position="703"/>
    </location>
</feature>
<comment type="caution">
    <text evidence="2">The sequence shown here is derived from an EMBL/GenBank/DDBJ whole genome shotgun (WGS) entry which is preliminary data.</text>
</comment>
<feature type="compositionally biased region" description="Polar residues" evidence="1">
    <location>
        <begin position="443"/>
        <end position="479"/>
    </location>
</feature>
<feature type="compositionally biased region" description="Basic and acidic residues" evidence="1">
    <location>
        <begin position="958"/>
        <end position="969"/>
    </location>
</feature>
<keyword evidence="3" id="KW-1185">Reference proteome</keyword>
<dbReference type="Proteomes" id="UP000750711">
    <property type="component" value="Unassembled WGS sequence"/>
</dbReference>
<dbReference type="AlphaFoldDB" id="A0A9P8RLC3"/>
<feature type="compositionally biased region" description="Polar residues" evidence="1">
    <location>
        <begin position="271"/>
        <end position="284"/>
    </location>
</feature>
<accession>A0A9P8RLC3</accession>